<accession>A0A1A5YDN6</accession>
<dbReference type="PANTHER" id="PTHR30532:SF1">
    <property type="entry name" value="IRON(3+)-HYDROXAMATE-BINDING PROTEIN FHUD"/>
    <property type="match status" value="1"/>
</dbReference>
<dbReference type="STRING" id="1844972.A7K91_06930"/>
<dbReference type="GO" id="GO:0030288">
    <property type="term" value="C:outer membrane-bounded periplasmic space"/>
    <property type="evidence" value="ECO:0007669"/>
    <property type="project" value="TreeGrafter"/>
</dbReference>
<evidence type="ECO:0000313" key="8">
    <source>
        <dbReference type="EMBL" id="OBR63694.1"/>
    </source>
</evidence>
<reference evidence="8 9" key="1">
    <citation type="submission" date="2016-05" db="EMBL/GenBank/DDBJ databases">
        <title>Paenibacillus oryzae. sp. nov., isolated from the rice root.</title>
        <authorList>
            <person name="Zhang J."/>
            <person name="Zhang X."/>
        </authorList>
    </citation>
    <scope>NUCLEOTIDE SEQUENCE [LARGE SCALE GENOMIC DNA]</scope>
    <source>
        <strain evidence="8 9">1DrF-4</strain>
    </source>
</reference>
<evidence type="ECO:0000259" key="7">
    <source>
        <dbReference type="PROSITE" id="PS50983"/>
    </source>
</evidence>
<dbReference type="Gene3D" id="3.40.50.1980">
    <property type="entry name" value="Nitrogenase molybdenum iron protein domain"/>
    <property type="match status" value="2"/>
</dbReference>
<organism evidence="8 9">
    <name type="scientific">Paenibacillus oryzae</name>
    <dbReference type="NCBI Taxonomy" id="1844972"/>
    <lineage>
        <taxon>Bacteria</taxon>
        <taxon>Bacillati</taxon>
        <taxon>Bacillota</taxon>
        <taxon>Bacilli</taxon>
        <taxon>Bacillales</taxon>
        <taxon>Paenibacillaceae</taxon>
        <taxon>Paenibacillus</taxon>
    </lineage>
</organism>
<feature type="region of interest" description="Disordered" evidence="6">
    <location>
        <begin position="28"/>
        <end position="54"/>
    </location>
</feature>
<dbReference type="PROSITE" id="PS50983">
    <property type="entry name" value="FE_B12_PBP"/>
    <property type="match status" value="1"/>
</dbReference>
<protein>
    <recommendedName>
        <fullName evidence="7">Fe/B12 periplasmic-binding domain-containing protein</fullName>
    </recommendedName>
</protein>
<dbReference type="PANTHER" id="PTHR30532">
    <property type="entry name" value="IRON III DICITRATE-BINDING PERIPLASMIC PROTEIN"/>
    <property type="match status" value="1"/>
</dbReference>
<sequence length="334" mass="36761">MFRNKITGGIMLTILILLLAACGGKGEATEPAQSSASEESASATNEGAVEPAKRTVTHLRGTSEIPAKIERIVVLSAAYVDHLLAIGEKPVGVNVEVRYGGDYLPYLADQLQGVSLVGSADSPNLEAILELEPDVILIESRTAESSYSELNKIAPTIVLGTEWLDYLDYAKEWTNDLLTIAGMYDKTEEAERVISELQARVADVRAKVGELSDKKLAYLRIRKDMIQIYAQQGHPTNVFLYQELGFEPADLTPKEQREDLSMETLPQLGAERLVLEVDPNGSEFRDNMKESALWNGLPAVQNGNVYETDSFWLFKGWGVIGRGEILDEVLGMIQ</sequence>
<feature type="compositionally biased region" description="Low complexity" evidence="6">
    <location>
        <begin position="29"/>
        <end position="46"/>
    </location>
</feature>
<gene>
    <name evidence="8" type="ORF">A7K91_06930</name>
</gene>
<keyword evidence="4" id="KW-0732">Signal</keyword>
<dbReference type="InterPro" id="IPR051313">
    <property type="entry name" value="Bact_iron-sidero_bind"/>
</dbReference>
<evidence type="ECO:0000256" key="6">
    <source>
        <dbReference type="SAM" id="MobiDB-lite"/>
    </source>
</evidence>
<keyword evidence="9" id="KW-1185">Reference proteome</keyword>
<evidence type="ECO:0000313" key="9">
    <source>
        <dbReference type="Proteomes" id="UP000092024"/>
    </source>
</evidence>
<proteinExistence type="inferred from homology"/>
<keyword evidence="3" id="KW-0813">Transport</keyword>
<evidence type="ECO:0000256" key="4">
    <source>
        <dbReference type="ARBA" id="ARBA00022729"/>
    </source>
</evidence>
<evidence type="ECO:0000256" key="1">
    <source>
        <dbReference type="ARBA" id="ARBA00004196"/>
    </source>
</evidence>
<evidence type="ECO:0000256" key="2">
    <source>
        <dbReference type="ARBA" id="ARBA00008814"/>
    </source>
</evidence>
<keyword evidence="5" id="KW-0175">Coiled coil</keyword>
<evidence type="ECO:0000256" key="3">
    <source>
        <dbReference type="ARBA" id="ARBA00022448"/>
    </source>
</evidence>
<dbReference type="GO" id="GO:1901678">
    <property type="term" value="P:iron coordination entity transport"/>
    <property type="evidence" value="ECO:0007669"/>
    <property type="project" value="UniProtKB-ARBA"/>
</dbReference>
<evidence type="ECO:0000256" key="5">
    <source>
        <dbReference type="SAM" id="Coils"/>
    </source>
</evidence>
<dbReference type="Proteomes" id="UP000092024">
    <property type="component" value="Unassembled WGS sequence"/>
</dbReference>
<feature type="coiled-coil region" evidence="5">
    <location>
        <begin position="187"/>
        <end position="214"/>
    </location>
</feature>
<dbReference type="EMBL" id="LYPA01000071">
    <property type="protein sequence ID" value="OBR63694.1"/>
    <property type="molecule type" value="Genomic_DNA"/>
</dbReference>
<dbReference type="CDD" id="cd01146">
    <property type="entry name" value="FhuD"/>
    <property type="match status" value="1"/>
</dbReference>
<dbReference type="InterPro" id="IPR002491">
    <property type="entry name" value="ABC_transptr_periplasmic_BD"/>
</dbReference>
<comment type="subcellular location">
    <subcellularLocation>
        <location evidence="1">Cell envelope</location>
    </subcellularLocation>
</comment>
<feature type="domain" description="Fe/B12 periplasmic-binding" evidence="7">
    <location>
        <begin position="71"/>
        <end position="334"/>
    </location>
</feature>
<dbReference type="PROSITE" id="PS51257">
    <property type="entry name" value="PROKAR_LIPOPROTEIN"/>
    <property type="match status" value="1"/>
</dbReference>
<dbReference type="AlphaFoldDB" id="A0A1A5YDN6"/>
<comment type="caution">
    <text evidence="8">The sequence shown here is derived from an EMBL/GenBank/DDBJ whole genome shotgun (WGS) entry which is preliminary data.</text>
</comment>
<dbReference type="Pfam" id="PF01497">
    <property type="entry name" value="Peripla_BP_2"/>
    <property type="match status" value="1"/>
</dbReference>
<name>A0A1A5YDN6_9BACL</name>
<dbReference type="SUPFAM" id="SSF53807">
    <property type="entry name" value="Helical backbone' metal receptor"/>
    <property type="match status" value="1"/>
</dbReference>
<comment type="similarity">
    <text evidence="2">Belongs to the bacterial solute-binding protein 8 family.</text>
</comment>